<feature type="non-terminal residue" evidence="11">
    <location>
        <position position="143"/>
    </location>
</feature>
<name>A0A8J5ZUJ4_GALPY</name>
<reference evidence="11" key="1">
    <citation type="journal article" date="2021" name="Evol. Appl.">
        <title>The genome of the Pyrenean desman and the effects of bottlenecks and inbreeding on the genomic landscape of an endangered species.</title>
        <authorList>
            <person name="Escoda L."/>
            <person name="Castresana J."/>
        </authorList>
    </citation>
    <scope>NUCLEOTIDE SEQUENCE</scope>
    <source>
        <strain evidence="11">IBE-C5619</strain>
    </source>
</reference>
<evidence type="ECO:0000256" key="1">
    <source>
        <dbReference type="ARBA" id="ARBA00001946"/>
    </source>
</evidence>
<dbReference type="InterPro" id="IPR039702">
    <property type="entry name" value="FPS1-like"/>
</dbReference>
<accession>A0A8J5ZUJ4</accession>
<dbReference type="GO" id="GO:0046872">
    <property type="term" value="F:metal ion binding"/>
    <property type="evidence" value="ECO:0007669"/>
    <property type="project" value="UniProtKB-KW"/>
</dbReference>
<evidence type="ECO:0000256" key="6">
    <source>
        <dbReference type="ARBA" id="ARBA00022842"/>
    </source>
</evidence>
<protein>
    <recommendedName>
        <fullName evidence="10">(2E,6E)-farnesyl diphosphate synthase</fullName>
    </recommendedName>
    <alternativeName>
        <fullName evidence="9">Dimethylallyltranstransferase</fullName>
    </alternativeName>
    <alternativeName>
        <fullName evidence="8">Farnesyl diphosphate synthase</fullName>
    </alternativeName>
    <alternativeName>
        <fullName evidence="7">Geranyltranstransferase</fullName>
    </alternativeName>
</protein>
<evidence type="ECO:0000256" key="10">
    <source>
        <dbReference type="ARBA" id="ARBA00032873"/>
    </source>
</evidence>
<dbReference type="GO" id="GO:0005737">
    <property type="term" value="C:cytoplasm"/>
    <property type="evidence" value="ECO:0007669"/>
    <property type="project" value="TreeGrafter"/>
</dbReference>
<evidence type="ECO:0000313" key="11">
    <source>
        <dbReference type="EMBL" id="KAG8505375.1"/>
    </source>
</evidence>
<dbReference type="Proteomes" id="UP000700334">
    <property type="component" value="Unassembled WGS sequence"/>
</dbReference>
<evidence type="ECO:0000256" key="5">
    <source>
        <dbReference type="ARBA" id="ARBA00022723"/>
    </source>
</evidence>
<keyword evidence="4" id="KW-0808">Transferase</keyword>
<comment type="cofactor">
    <cofactor evidence="1">
        <name>Mg(2+)</name>
        <dbReference type="ChEBI" id="CHEBI:18420"/>
    </cofactor>
</comment>
<comment type="pathway">
    <text evidence="3">Isoprenoid biosynthesis; farnesyl diphosphate biosynthesis; farnesyl diphosphate from geranyl diphosphate and isopentenyl diphosphate: step 1/1.</text>
</comment>
<evidence type="ECO:0000256" key="3">
    <source>
        <dbReference type="ARBA" id="ARBA00005035"/>
    </source>
</evidence>
<organism evidence="11 12">
    <name type="scientific">Galemys pyrenaicus</name>
    <name type="common">Iberian desman</name>
    <name type="synonym">Pyrenean desman</name>
    <dbReference type="NCBI Taxonomy" id="202257"/>
    <lineage>
        <taxon>Eukaryota</taxon>
        <taxon>Metazoa</taxon>
        <taxon>Chordata</taxon>
        <taxon>Craniata</taxon>
        <taxon>Vertebrata</taxon>
        <taxon>Euteleostomi</taxon>
        <taxon>Mammalia</taxon>
        <taxon>Eutheria</taxon>
        <taxon>Laurasiatheria</taxon>
        <taxon>Eulipotyphla</taxon>
        <taxon>Talpidae</taxon>
        <taxon>Galemys</taxon>
    </lineage>
</organism>
<keyword evidence="12" id="KW-1185">Reference proteome</keyword>
<keyword evidence="5" id="KW-0479">Metal-binding</keyword>
<dbReference type="GO" id="GO:0004337">
    <property type="term" value="F:(2E,6E)-farnesyl diphosphate synthase activity"/>
    <property type="evidence" value="ECO:0007669"/>
    <property type="project" value="TreeGrafter"/>
</dbReference>
<evidence type="ECO:0000256" key="7">
    <source>
        <dbReference type="ARBA" id="ARBA00032380"/>
    </source>
</evidence>
<proteinExistence type="predicted"/>
<dbReference type="Pfam" id="PF00348">
    <property type="entry name" value="polyprenyl_synt"/>
    <property type="match status" value="1"/>
</dbReference>
<dbReference type="SUPFAM" id="SSF48576">
    <property type="entry name" value="Terpenoid synthases"/>
    <property type="match status" value="1"/>
</dbReference>
<keyword evidence="6" id="KW-0460">Magnesium</keyword>
<dbReference type="AlphaFoldDB" id="A0A8J5ZUJ4"/>
<evidence type="ECO:0000256" key="2">
    <source>
        <dbReference type="ARBA" id="ARBA00004932"/>
    </source>
</evidence>
<dbReference type="PANTHER" id="PTHR11525:SF0">
    <property type="entry name" value="FARNESYL PYROPHOSPHATE SYNTHASE"/>
    <property type="match status" value="1"/>
</dbReference>
<dbReference type="OrthoDB" id="10257492at2759"/>
<dbReference type="GO" id="GO:0004161">
    <property type="term" value="F:dimethylallyltranstransferase activity"/>
    <property type="evidence" value="ECO:0007669"/>
    <property type="project" value="TreeGrafter"/>
</dbReference>
<evidence type="ECO:0000256" key="4">
    <source>
        <dbReference type="ARBA" id="ARBA00022679"/>
    </source>
</evidence>
<dbReference type="PANTHER" id="PTHR11525">
    <property type="entry name" value="FARNESYL-PYROPHOSPHATE SYNTHETASE"/>
    <property type="match status" value="1"/>
</dbReference>
<comment type="pathway">
    <text evidence="2">Isoprenoid biosynthesis; geranyl diphosphate biosynthesis; geranyl diphosphate from dimethylallyl diphosphate and isopentenyl diphosphate: step 1/1.</text>
</comment>
<comment type="caution">
    <text evidence="11">The sequence shown here is derived from an EMBL/GenBank/DDBJ whole genome shotgun (WGS) entry which is preliminary data.</text>
</comment>
<dbReference type="GO" id="GO:0045337">
    <property type="term" value="P:farnesyl diphosphate biosynthetic process"/>
    <property type="evidence" value="ECO:0007669"/>
    <property type="project" value="TreeGrafter"/>
</dbReference>
<gene>
    <name evidence="11" type="ORF">J0S82_001179</name>
</gene>
<dbReference type="Gene3D" id="1.10.600.10">
    <property type="entry name" value="Farnesyl Diphosphate Synthase"/>
    <property type="match status" value="1"/>
</dbReference>
<evidence type="ECO:0000256" key="9">
    <source>
        <dbReference type="ARBA" id="ARBA00032448"/>
    </source>
</evidence>
<dbReference type="EMBL" id="JAGFMF010012266">
    <property type="protein sequence ID" value="KAG8505375.1"/>
    <property type="molecule type" value="Genomic_DNA"/>
</dbReference>
<evidence type="ECO:0000313" key="12">
    <source>
        <dbReference type="Proteomes" id="UP000700334"/>
    </source>
</evidence>
<sequence>LVYGTAPSFRPGVSCCYCIDGEQEYTSAIKILLEMGELFQIQDDLNLTSATDKIGIDIQDNKCNWLFSVFIGSYLRTAPGPTGELWQRNAELVQVKALYQELYLPTMFMQYEENSQNCLMSLIEQHAMSLPLSICLGLAHKIY</sequence>
<evidence type="ECO:0000256" key="8">
    <source>
        <dbReference type="ARBA" id="ARBA00032424"/>
    </source>
</evidence>
<dbReference type="InterPro" id="IPR008949">
    <property type="entry name" value="Isoprenoid_synthase_dom_sf"/>
</dbReference>
<dbReference type="InterPro" id="IPR000092">
    <property type="entry name" value="Polyprenyl_synt"/>
</dbReference>